<dbReference type="Proteomes" id="UP000694867">
    <property type="component" value="Unplaced"/>
</dbReference>
<keyword evidence="6 8" id="KW-1133">Transmembrane helix</keyword>
<dbReference type="Pfam" id="PF01697">
    <property type="entry name" value="Glyco_transf_92"/>
    <property type="match status" value="1"/>
</dbReference>
<evidence type="ECO:0000313" key="9">
    <source>
        <dbReference type="Proteomes" id="UP000694867"/>
    </source>
</evidence>
<dbReference type="AlphaFoldDB" id="A0AAJ6QU62"/>
<comment type="subcellular location">
    <subcellularLocation>
        <location evidence="1">Membrane</location>
        <topology evidence="1">Single-pass membrane protein</topology>
    </subcellularLocation>
</comment>
<evidence type="ECO:0000313" key="11">
    <source>
        <dbReference type="RefSeq" id="XP_018495379.1"/>
    </source>
</evidence>
<evidence type="ECO:0000256" key="5">
    <source>
        <dbReference type="ARBA" id="ARBA00022692"/>
    </source>
</evidence>
<dbReference type="KEGG" id="goe:100904763"/>
<keyword evidence="5 8" id="KW-0812">Transmembrane</keyword>
<evidence type="ECO:0000256" key="2">
    <source>
        <dbReference type="ARBA" id="ARBA00007647"/>
    </source>
</evidence>
<keyword evidence="9" id="KW-1185">Reference proteome</keyword>
<comment type="similarity">
    <text evidence="2 8">Belongs to the glycosyltransferase 92 family.</text>
</comment>
<dbReference type="PANTHER" id="PTHR21461:SF69">
    <property type="entry name" value="GLYCOSYLTRANSFERASE FAMILY 92 PROTEIN"/>
    <property type="match status" value="1"/>
</dbReference>
<evidence type="ECO:0000313" key="10">
    <source>
        <dbReference type="RefSeq" id="XP_003744220.1"/>
    </source>
</evidence>
<dbReference type="GO" id="GO:0016757">
    <property type="term" value="F:glycosyltransferase activity"/>
    <property type="evidence" value="ECO:0007669"/>
    <property type="project" value="UniProtKB-UniRule"/>
</dbReference>
<keyword evidence="3 8" id="KW-0328">Glycosyltransferase</keyword>
<organism evidence="9 10">
    <name type="scientific">Galendromus occidentalis</name>
    <name type="common">western predatory mite</name>
    <dbReference type="NCBI Taxonomy" id="34638"/>
    <lineage>
        <taxon>Eukaryota</taxon>
        <taxon>Metazoa</taxon>
        <taxon>Ecdysozoa</taxon>
        <taxon>Arthropoda</taxon>
        <taxon>Chelicerata</taxon>
        <taxon>Arachnida</taxon>
        <taxon>Acari</taxon>
        <taxon>Parasitiformes</taxon>
        <taxon>Mesostigmata</taxon>
        <taxon>Gamasina</taxon>
        <taxon>Phytoseioidea</taxon>
        <taxon>Phytoseiidae</taxon>
        <taxon>Typhlodrominae</taxon>
        <taxon>Galendromus</taxon>
    </lineage>
</organism>
<gene>
    <name evidence="10 11" type="primary">LOC100904763</name>
</gene>
<dbReference type="RefSeq" id="XP_003744220.1">
    <property type="nucleotide sequence ID" value="XM_003744172.2"/>
</dbReference>
<proteinExistence type="inferred from homology"/>
<evidence type="ECO:0000256" key="7">
    <source>
        <dbReference type="ARBA" id="ARBA00023136"/>
    </source>
</evidence>
<dbReference type="RefSeq" id="XP_018495379.1">
    <property type="nucleotide sequence ID" value="XM_018639863.1"/>
</dbReference>
<dbReference type="PANTHER" id="PTHR21461">
    <property type="entry name" value="GLYCOSYLTRANSFERASE FAMILY 92 PROTEIN"/>
    <property type="match status" value="1"/>
</dbReference>
<dbReference type="InterPro" id="IPR008166">
    <property type="entry name" value="Glyco_transf_92"/>
</dbReference>
<evidence type="ECO:0000256" key="8">
    <source>
        <dbReference type="RuleBase" id="RU366017"/>
    </source>
</evidence>
<evidence type="ECO:0000256" key="6">
    <source>
        <dbReference type="ARBA" id="ARBA00022989"/>
    </source>
</evidence>
<dbReference type="GeneID" id="100904763"/>
<protein>
    <recommendedName>
        <fullName evidence="8">Glycosyltransferase family 92 protein</fullName>
        <ecNumber evidence="8">2.4.1.-</ecNumber>
    </recommendedName>
</protein>
<feature type="transmembrane region" description="Helical" evidence="8">
    <location>
        <begin position="6"/>
        <end position="23"/>
    </location>
</feature>
<dbReference type="GO" id="GO:0016020">
    <property type="term" value="C:membrane"/>
    <property type="evidence" value="ECO:0007669"/>
    <property type="project" value="UniProtKB-SubCell"/>
</dbReference>
<keyword evidence="7 8" id="KW-0472">Membrane</keyword>
<sequence>MRKYTQLGLVVVCVVSVMGLLIMERQYSNMKVFLEVTDIFQTSESNAKCVRQLESLRATLEGEYLDTIHKVDPSWDQIGMSTFLYSSFYAPASQLVTILLVSDVRPKTCRLWLDPDTSQTVEASVEVLASSSSFSALAVGCINPNNSTRPQAVEIFGSIVPIEEQLVHDPHHVGICVHPLTFNTTEVKLAEFLAYHSHIGVDRFYVYDANLSPQAKTFVRRAPYIQPDLITHLLQWNAPVSIGSLSEPILKADCLLRAGLDSKYVAMLSINEFFVLRRKMANMTAFLATVIHDDQVLAVHERTFCDEYPDDVIASALKYPFSTLRKTKFNKNTKQHRVTFVPAGNLTNLASLAHSGVTRAEETSFVSEETAHMNVYTSCAGMHNYLRKKNLQIPTDTFLTGFHEQLFGSKLYKFTLHRKSPVYHLIA</sequence>
<name>A0AAJ6QU62_9ACAR</name>
<evidence type="ECO:0000256" key="3">
    <source>
        <dbReference type="ARBA" id="ARBA00022676"/>
    </source>
</evidence>
<evidence type="ECO:0000256" key="4">
    <source>
        <dbReference type="ARBA" id="ARBA00022679"/>
    </source>
</evidence>
<evidence type="ECO:0000256" key="1">
    <source>
        <dbReference type="ARBA" id="ARBA00004167"/>
    </source>
</evidence>
<keyword evidence="4 8" id="KW-0808">Transferase</keyword>
<dbReference type="GO" id="GO:0005737">
    <property type="term" value="C:cytoplasm"/>
    <property type="evidence" value="ECO:0007669"/>
    <property type="project" value="TreeGrafter"/>
</dbReference>
<accession>A0AAJ6QU62</accession>
<dbReference type="EC" id="2.4.1.-" evidence="8"/>
<reference evidence="10 11" key="1">
    <citation type="submission" date="2025-04" db="UniProtKB">
        <authorList>
            <consortium name="RefSeq"/>
        </authorList>
    </citation>
    <scope>IDENTIFICATION</scope>
</reference>